<feature type="non-terminal residue" evidence="5">
    <location>
        <position position="1"/>
    </location>
</feature>
<dbReference type="Proteomes" id="UP000708208">
    <property type="component" value="Unassembled WGS sequence"/>
</dbReference>
<evidence type="ECO:0000313" key="6">
    <source>
        <dbReference type="Proteomes" id="UP000708208"/>
    </source>
</evidence>
<dbReference type="GO" id="GO:0007160">
    <property type="term" value="P:cell-matrix adhesion"/>
    <property type="evidence" value="ECO:0007669"/>
    <property type="project" value="TreeGrafter"/>
</dbReference>
<keyword evidence="6" id="KW-1185">Reference proteome</keyword>
<dbReference type="EMBL" id="CAJVCH010045510">
    <property type="protein sequence ID" value="CAG7717397.1"/>
    <property type="molecule type" value="Genomic_DNA"/>
</dbReference>
<dbReference type="GO" id="GO:0005178">
    <property type="term" value="F:integrin binding"/>
    <property type="evidence" value="ECO:0007669"/>
    <property type="project" value="TreeGrafter"/>
</dbReference>
<evidence type="ECO:0000256" key="3">
    <source>
        <dbReference type="ARBA" id="ARBA00023180"/>
    </source>
</evidence>
<dbReference type="OrthoDB" id="410592at2759"/>
<dbReference type="GO" id="GO:0098609">
    <property type="term" value="P:cell-cell adhesion"/>
    <property type="evidence" value="ECO:0007669"/>
    <property type="project" value="TreeGrafter"/>
</dbReference>
<evidence type="ECO:0000259" key="4">
    <source>
        <dbReference type="Pfam" id="PF00362"/>
    </source>
</evidence>
<dbReference type="GO" id="GO:0007229">
    <property type="term" value="P:integrin-mediated signaling pathway"/>
    <property type="evidence" value="ECO:0007669"/>
    <property type="project" value="TreeGrafter"/>
</dbReference>
<reference evidence="5" key="1">
    <citation type="submission" date="2021-06" db="EMBL/GenBank/DDBJ databases">
        <authorList>
            <person name="Hodson N. C."/>
            <person name="Mongue J. A."/>
            <person name="Jaron S. K."/>
        </authorList>
    </citation>
    <scope>NUCLEOTIDE SEQUENCE</scope>
</reference>
<dbReference type="GO" id="GO:0016477">
    <property type="term" value="P:cell migration"/>
    <property type="evidence" value="ECO:0007669"/>
    <property type="project" value="TreeGrafter"/>
</dbReference>
<dbReference type="GO" id="GO:0008305">
    <property type="term" value="C:integrin complex"/>
    <property type="evidence" value="ECO:0007669"/>
    <property type="project" value="TreeGrafter"/>
</dbReference>
<dbReference type="GO" id="GO:0009986">
    <property type="term" value="C:cell surface"/>
    <property type="evidence" value="ECO:0007669"/>
    <property type="project" value="TreeGrafter"/>
</dbReference>
<dbReference type="GO" id="GO:0033627">
    <property type="term" value="P:cell adhesion mediated by integrin"/>
    <property type="evidence" value="ECO:0007669"/>
    <property type="project" value="TreeGrafter"/>
</dbReference>
<keyword evidence="1" id="KW-0472">Membrane</keyword>
<feature type="domain" description="Integrin beta subunit VWA" evidence="4">
    <location>
        <begin position="43"/>
        <end position="64"/>
    </location>
</feature>
<gene>
    <name evidence="5" type="ORF">AFUS01_LOCUS6856</name>
</gene>
<evidence type="ECO:0000256" key="1">
    <source>
        <dbReference type="ARBA" id="ARBA00022692"/>
    </source>
</evidence>
<evidence type="ECO:0000313" key="5">
    <source>
        <dbReference type="EMBL" id="CAG7717397.1"/>
    </source>
</evidence>
<comment type="caution">
    <text evidence="5">The sequence shown here is derived from an EMBL/GenBank/DDBJ whole genome shotgun (WGS) entry which is preliminary data.</text>
</comment>
<dbReference type="GO" id="GO:0005925">
    <property type="term" value="C:focal adhesion"/>
    <property type="evidence" value="ECO:0007669"/>
    <property type="project" value="TreeGrafter"/>
</dbReference>
<accession>A0A8J2JER3</accession>
<protein>
    <recommendedName>
        <fullName evidence="4">Integrin beta subunit VWA domain-containing protein</fullName>
    </recommendedName>
</protein>
<dbReference type="PANTHER" id="PTHR10082:SF60">
    <property type="entry name" value="INTEGRIN BETA-PS"/>
    <property type="match status" value="1"/>
</dbReference>
<keyword evidence="3" id="KW-0325">Glycoprotein</keyword>
<dbReference type="PANTHER" id="PTHR10082">
    <property type="entry name" value="INTEGRIN BETA SUBUNIT"/>
    <property type="match status" value="1"/>
</dbReference>
<dbReference type="InterPro" id="IPR002369">
    <property type="entry name" value="Integrin_bsu_VWA"/>
</dbReference>
<proteinExistence type="predicted"/>
<dbReference type="Pfam" id="PF00362">
    <property type="entry name" value="Integrin_beta"/>
    <property type="match status" value="1"/>
</dbReference>
<sequence>NPTITAKDALAKNKRRVHIAPQVINLELKVGDPVTVKLEYLDAEDKPLDLYYLMDLSHTMSDDRVWQAFQFFRKIQER</sequence>
<dbReference type="InterPro" id="IPR015812">
    <property type="entry name" value="Integrin_bsu"/>
</dbReference>
<keyword evidence="2" id="KW-1015">Disulfide bond</keyword>
<evidence type="ECO:0000256" key="2">
    <source>
        <dbReference type="ARBA" id="ARBA00023157"/>
    </source>
</evidence>
<organism evidence="5 6">
    <name type="scientific">Allacma fusca</name>
    <dbReference type="NCBI Taxonomy" id="39272"/>
    <lineage>
        <taxon>Eukaryota</taxon>
        <taxon>Metazoa</taxon>
        <taxon>Ecdysozoa</taxon>
        <taxon>Arthropoda</taxon>
        <taxon>Hexapoda</taxon>
        <taxon>Collembola</taxon>
        <taxon>Symphypleona</taxon>
        <taxon>Sminthuridae</taxon>
        <taxon>Allacma</taxon>
    </lineage>
</organism>
<dbReference type="AlphaFoldDB" id="A0A8J2JER3"/>
<name>A0A8J2JER3_9HEXA</name>
<keyword evidence="1" id="KW-0812">Transmembrane</keyword>